<dbReference type="GO" id="GO:0016682">
    <property type="term" value="F:oxidoreductase activity, acting on diphenols and related substances as donors, oxygen as acceptor"/>
    <property type="evidence" value="ECO:0007669"/>
    <property type="project" value="InterPro"/>
</dbReference>
<dbReference type="PANTHER" id="PTHR22888">
    <property type="entry name" value="CYTOCHROME C OXIDASE, SUBUNIT II"/>
    <property type="match status" value="1"/>
</dbReference>
<protein>
    <recommendedName>
        <fullName evidence="14">Ubiquinol oxidase subunit 2</fullName>
    </recommendedName>
</protein>
<evidence type="ECO:0000256" key="10">
    <source>
        <dbReference type="ARBA" id="ARBA00023002"/>
    </source>
</evidence>
<keyword evidence="8 14" id="KW-0249">Electron transport</keyword>
<dbReference type="EMBL" id="CP159253">
    <property type="protein sequence ID" value="XCG49169.1"/>
    <property type="molecule type" value="Genomic_DNA"/>
</dbReference>
<keyword evidence="6 16" id="KW-0812">Transmembrane</keyword>
<accession>A0AAU8CQS6</accession>
<evidence type="ECO:0000256" key="11">
    <source>
        <dbReference type="ARBA" id="ARBA00023136"/>
    </source>
</evidence>
<evidence type="ECO:0000256" key="15">
    <source>
        <dbReference type="SAM" id="MobiDB-lite"/>
    </source>
</evidence>
<evidence type="ECO:0000256" key="13">
    <source>
        <dbReference type="ARBA" id="ARBA00023288"/>
    </source>
</evidence>
<keyword evidence="5 14" id="KW-0679">Respiratory chain</keyword>
<reference evidence="19" key="1">
    <citation type="submission" date="2024-06" db="EMBL/GenBank/DDBJ databases">
        <title>Mesorhizobium karijinii sp. nov., a symbiont of the iconic Swainsona formosa from arid Australia.</title>
        <authorList>
            <person name="Hill Y.J."/>
            <person name="Watkin E.L.J."/>
            <person name="O'Hara G.W."/>
            <person name="Terpolilli J."/>
            <person name="Tye M.L."/>
            <person name="Kohlmeier M.G."/>
        </authorList>
    </citation>
    <scope>NUCLEOTIDE SEQUENCE</scope>
    <source>
        <strain evidence="19">WSM2240</strain>
    </source>
</reference>
<evidence type="ECO:0000313" key="19">
    <source>
        <dbReference type="EMBL" id="XCG49169.1"/>
    </source>
</evidence>
<evidence type="ECO:0000259" key="17">
    <source>
        <dbReference type="PROSITE" id="PS50857"/>
    </source>
</evidence>
<keyword evidence="9 16" id="KW-1133">Transmembrane helix</keyword>
<dbReference type="PIRSF" id="PIRSF000292">
    <property type="entry name" value="Ubi_od_II"/>
    <property type="match status" value="1"/>
</dbReference>
<keyword evidence="11 14" id="KW-0472">Membrane</keyword>
<evidence type="ECO:0000256" key="1">
    <source>
        <dbReference type="ARBA" id="ARBA00004651"/>
    </source>
</evidence>
<evidence type="ECO:0000256" key="14">
    <source>
        <dbReference type="PIRNR" id="PIRNR000292"/>
    </source>
</evidence>
<dbReference type="GO" id="GO:0005507">
    <property type="term" value="F:copper ion binding"/>
    <property type="evidence" value="ECO:0007669"/>
    <property type="project" value="InterPro"/>
</dbReference>
<dbReference type="CDD" id="cd04212">
    <property type="entry name" value="CuRO_UO_II"/>
    <property type="match status" value="1"/>
</dbReference>
<dbReference type="Gene3D" id="2.60.40.420">
    <property type="entry name" value="Cupredoxins - blue copper proteins"/>
    <property type="match status" value="1"/>
</dbReference>
<dbReference type="PROSITE" id="PS50857">
    <property type="entry name" value="COX2_CUA"/>
    <property type="match status" value="1"/>
</dbReference>
<organism evidence="19">
    <name type="scientific">Mesorhizobium sp. WSM2240</name>
    <dbReference type="NCBI Taxonomy" id="3228851"/>
    <lineage>
        <taxon>Bacteria</taxon>
        <taxon>Pseudomonadati</taxon>
        <taxon>Pseudomonadota</taxon>
        <taxon>Alphaproteobacteria</taxon>
        <taxon>Hyphomicrobiales</taxon>
        <taxon>Phyllobacteriaceae</taxon>
        <taxon>Mesorhizobium</taxon>
    </lineage>
</organism>
<keyword evidence="12" id="KW-0564">Palmitate</keyword>
<dbReference type="InterPro" id="IPR002429">
    <property type="entry name" value="CcO_II-like_C"/>
</dbReference>
<evidence type="ECO:0000256" key="7">
    <source>
        <dbReference type="ARBA" id="ARBA00022729"/>
    </source>
</evidence>
<evidence type="ECO:0000259" key="18">
    <source>
        <dbReference type="PROSITE" id="PS50999"/>
    </source>
</evidence>
<dbReference type="InterPro" id="IPR010514">
    <property type="entry name" value="COX_ARM"/>
</dbReference>
<gene>
    <name evidence="19" type="ORF">ABVK50_00570</name>
</gene>
<evidence type="ECO:0000256" key="9">
    <source>
        <dbReference type="ARBA" id="ARBA00022989"/>
    </source>
</evidence>
<dbReference type="PROSITE" id="PS50999">
    <property type="entry name" value="COX2_TM"/>
    <property type="match status" value="1"/>
</dbReference>
<feature type="domain" description="Cytochrome oxidase subunit II copper A binding" evidence="17">
    <location>
        <begin position="96"/>
        <end position="208"/>
    </location>
</feature>
<dbReference type="InterPro" id="IPR034227">
    <property type="entry name" value="CuRO_UO_II"/>
</dbReference>
<dbReference type="GO" id="GO:0009486">
    <property type="term" value="F:cytochrome bo3 ubiquinol oxidase activity"/>
    <property type="evidence" value="ECO:0007669"/>
    <property type="project" value="InterPro"/>
</dbReference>
<dbReference type="SUPFAM" id="SSF49503">
    <property type="entry name" value="Cupredoxins"/>
    <property type="match status" value="1"/>
</dbReference>
<dbReference type="PANTHER" id="PTHR22888:SF18">
    <property type="entry name" value="CYTOCHROME BO(3) UBIQUINOL OXIDASE SUBUNIT 2"/>
    <property type="match status" value="1"/>
</dbReference>
<dbReference type="InterPro" id="IPR008972">
    <property type="entry name" value="Cupredoxin"/>
</dbReference>
<evidence type="ECO:0000256" key="8">
    <source>
        <dbReference type="ARBA" id="ARBA00022982"/>
    </source>
</evidence>
<keyword evidence="3 14" id="KW-0813">Transport</keyword>
<feature type="compositionally biased region" description="Polar residues" evidence="15">
    <location>
        <begin position="254"/>
        <end position="264"/>
    </location>
</feature>
<dbReference type="GO" id="GO:0004129">
    <property type="term" value="F:cytochrome-c oxidase activity"/>
    <property type="evidence" value="ECO:0007669"/>
    <property type="project" value="UniProtKB-UniRule"/>
</dbReference>
<keyword evidence="13" id="KW-0449">Lipoprotein</keyword>
<keyword evidence="7" id="KW-0732">Signal</keyword>
<feature type="region of interest" description="Disordered" evidence="15">
    <location>
        <begin position="254"/>
        <end position="276"/>
    </location>
</feature>
<dbReference type="GO" id="GO:0005886">
    <property type="term" value="C:plasma membrane"/>
    <property type="evidence" value="ECO:0007669"/>
    <property type="project" value="UniProtKB-SubCell"/>
</dbReference>
<comment type="similarity">
    <text evidence="2 14">Belongs to the cytochrome c oxidase subunit 2 family.</text>
</comment>
<evidence type="ECO:0000256" key="5">
    <source>
        <dbReference type="ARBA" id="ARBA00022660"/>
    </source>
</evidence>
<evidence type="ECO:0000256" key="12">
    <source>
        <dbReference type="ARBA" id="ARBA00023139"/>
    </source>
</evidence>
<name>A0AAU8CQS6_9HYPH</name>
<dbReference type="InterPro" id="IPR036257">
    <property type="entry name" value="Cyt_c_oxidase_su2_TM_sf"/>
</dbReference>
<dbReference type="SUPFAM" id="SSF81464">
    <property type="entry name" value="Cytochrome c oxidase subunit II-like, transmembrane region"/>
    <property type="match status" value="1"/>
</dbReference>
<evidence type="ECO:0000256" key="6">
    <source>
        <dbReference type="ARBA" id="ARBA00022692"/>
    </source>
</evidence>
<keyword evidence="4 14" id="KW-1003">Cell membrane</keyword>
<evidence type="ECO:0000256" key="16">
    <source>
        <dbReference type="SAM" id="Phobius"/>
    </source>
</evidence>
<dbReference type="GO" id="GO:0042773">
    <property type="term" value="P:ATP synthesis coupled electron transport"/>
    <property type="evidence" value="ECO:0007669"/>
    <property type="project" value="TreeGrafter"/>
</dbReference>
<feature type="transmembrane region" description="Helical" evidence="16">
    <location>
        <begin position="20"/>
        <end position="41"/>
    </location>
</feature>
<keyword evidence="10 14" id="KW-0560">Oxidoreductase</keyword>
<dbReference type="InterPro" id="IPR045187">
    <property type="entry name" value="CcO_II"/>
</dbReference>
<feature type="domain" description="Cytochrome oxidase subunit II transmembrane region profile" evidence="18">
    <location>
        <begin position="1"/>
        <end position="90"/>
    </location>
</feature>
<evidence type="ECO:0000256" key="4">
    <source>
        <dbReference type="ARBA" id="ARBA00022475"/>
    </source>
</evidence>
<dbReference type="Pfam" id="PF00116">
    <property type="entry name" value="COX2"/>
    <property type="match status" value="1"/>
</dbReference>
<sequence>MLDPAGPVSAATRELLFDAVGLMLIVVIPVFFLTAIVVWRYRTNNAGAAYAPDWDSSRMIEIGIWFVPLVIVIALGMMVWSRTHRFDPYRPIAATQPPLTVQAVALDWQWLFIYPQENVAAVNRLVFPAGRPLTIKITSDTVMNSLSIPALGGQIYAMAGMETKLNLLADRPGTFMGRNTMFSGDGFAAQQFSAEAVDAAGFDAFLADARAGGEMLGPSSFEALARPTIAGPVRLFSGVEPDLFHSIVQSHGSMPQVENGSSSVAGPAAAHSVHCQ</sequence>
<dbReference type="InterPro" id="IPR011759">
    <property type="entry name" value="Cyt_c_oxidase_su2_TM_dom"/>
</dbReference>
<dbReference type="InterPro" id="IPR006333">
    <property type="entry name" value="Cyt_o_ubiquinol_oxidase_su2"/>
</dbReference>
<dbReference type="RefSeq" id="WP_353643298.1">
    <property type="nucleotide sequence ID" value="NZ_CP159253.1"/>
</dbReference>
<dbReference type="Gene3D" id="1.10.287.90">
    <property type="match status" value="1"/>
</dbReference>
<feature type="transmembrane region" description="Helical" evidence="16">
    <location>
        <begin position="62"/>
        <end position="80"/>
    </location>
</feature>
<proteinExistence type="inferred from homology"/>
<dbReference type="AlphaFoldDB" id="A0AAU8CQS6"/>
<evidence type="ECO:0000256" key="2">
    <source>
        <dbReference type="ARBA" id="ARBA00007866"/>
    </source>
</evidence>
<comment type="subcellular location">
    <subcellularLocation>
        <location evidence="1">Cell membrane</location>
        <topology evidence="1">Multi-pass membrane protein</topology>
    </subcellularLocation>
</comment>
<dbReference type="Pfam" id="PF06481">
    <property type="entry name" value="COX_ARM"/>
    <property type="match status" value="1"/>
</dbReference>
<evidence type="ECO:0000256" key="3">
    <source>
        <dbReference type="ARBA" id="ARBA00022448"/>
    </source>
</evidence>